<accession>A0AA37PTB9</accession>
<reference evidence="4" key="3">
    <citation type="journal article" date="2022" name="Microbiol. Resour. Announc.">
        <title>Draft Genome Sequences of Eight Mycobacterium montefiorense Strains Isolated from Salamanders in Captivity.</title>
        <authorList>
            <person name="Komine T."/>
            <person name="Ihara H."/>
            <person name="Fukano H."/>
            <person name="Hoshino Y."/>
            <person name="Kurata O."/>
            <person name="Wada S."/>
        </authorList>
    </citation>
    <scope>NUCLEOTIDE SEQUENCE</scope>
    <source>
        <strain evidence="4">NJB18185</strain>
    </source>
</reference>
<proteinExistence type="predicted"/>
<feature type="region of interest" description="Disordered" evidence="1">
    <location>
        <begin position="86"/>
        <end position="107"/>
    </location>
</feature>
<keyword evidence="5" id="KW-1185">Reference proteome</keyword>
<reference evidence="3" key="1">
    <citation type="journal article" date="2018" name="Genome Announc.">
        <title>Draft Genome Sequence of Mycobacterium montefiorense Isolated from Japanese Black Salamander (Hynobius nigrescens).</title>
        <authorList>
            <person name="Fukano H."/>
            <person name="Yoshida M."/>
            <person name="Shimizu A."/>
            <person name="Iwao H."/>
            <person name="Katayama Y."/>
            <person name="Omatsu T."/>
            <person name="Mizutani T."/>
            <person name="Kurata O."/>
            <person name="Wada S."/>
            <person name="Hoshino Y."/>
        </authorList>
    </citation>
    <scope>NUCLEOTIDE SEQUENCE</scope>
    <source>
        <strain evidence="3">BS</strain>
    </source>
</reference>
<feature type="domain" description="HTH cro/C1-type" evidence="2">
    <location>
        <begin position="25"/>
        <end position="80"/>
    </location>
</feature>
<dbReference type="SMART" id="SM00530">
    <property type="entry name" value="HTH_XRE"/>
    <property type="match status" value="1"/>
</dbReference>
<dbReference type="RefSeq" id="WP_165839867.1">
    <property type="nucleotide sequence ID" value="NZ_BFCH01000019.1"/>
</dbReference>
<evidence type="ECO:0000259" key="2">
    <source>
        <dbReference type="PROSITE" id="PS50943"/>
    </source>
</evidence>
<evidence type="ECO:0000256" key="1">
    <source>
        <dbReference type="SAM" id="MobiDB-lite"/>
    </source>
</evidence>
<gene>
    <name evidence="3" type="ORF">MmonteBS_37280</name>
    <name evidence="4" type="ORF">NJB18185_48320</name>
</gene>
<dbReference type="Proteomes" id="UP000245060">
    <property type="component" value="Unassembled WGS sequence"/>
</dbReference>
<dbReference type="InterPro" id="IPR010982">
    <property type="entry name" value="Lambda_DNA-bd_dom_sf"/>
</dbReference>
<dbReference type="EMBL" id="BQYH01000065">
    <property type="protein sequence ID" value="GKU75061.1"/>
    <property type="molecule type" value="Genomic_DNA"/>
</dbReference>
<sequence length="107" mass="11292">MQQRGRPTRGTRSREDLARALVRTLAEARQNAGLTRRRLAQLSGVSVHTIAKIEQSAVTDPGFMVVAALAGEIGVSLDLLHRRAADASKSAGVSRSAEDTAATESAP</sequence>
<organism evidence="4 6">
    <name type="scientific">Mycobacterium montefiorense</name>
    <dbReference type="NCBI Taxonomy" id="154654"/>
    <lineage>
        <taxon>Bacteria</taxon>
        <taxon>Bacillati</taxon>
        <taxon>Actinomycetota</taxon>
        <taxon>Actinomycetes</taxon>
        <taxon>Mycobacteriales</taxon>
        <taxon>Mycobacteriaceae</taxon>
        <taxon>Mycobacterium</taxon>
        <taxon>Mycobacterium simiae complex</taxon>
    </lineage>
</organism>
<dbReference type="Pfam" id="PF13560">
    <property type="entry name" value="HTH_31"/>
    <property type="match status" value="1"/>
</dbReference>
<dbReference type="Proteomes" id="UP001139505">
    <property type="component" value="Unassembled WGS sequence"/>
</dbReference>
<dbReference type="PROSITE" id="PS50943">
    <property type="entry name" value="HTH_CROC1"/>
    <property type="match status" value="1"/>
</dbReference>
<reference evidence="5" key="2">
    <citation type="submission" date="2018-04" db="EMBL/GenBank/DDBJ databases">
        <title>Draft genome sequence of Mycobacterium montefiorense isolated from Japanese black salamander.</title>
        <authorList>
            <person name="Fukano H."/>
            <person name="Yoshida M."/>
            <person name="Shimizu A."/>
            <person name="Iwao H."/>
            <person name="Kurata O."/>
            <person name="Katayama Y."/>
            <person name="Omatsu T."/>
            <person name="Mizutani T."/>
            <person name="Wada S."/>
            <person name="Hoshino Y."/>
        </authorList>
    </citation>
    <scope>NUCLEOTIDE SEQUENCE [LARGE SCALE GENOMIC DNA]</scope>
    <source>
        <strain evidence="5">BS</strain>
    </source>
</reference>
<dbReference type="Gene3D" id="1.10.260.40">
    <property type="entry name" value="lambda repressor-like DNA-binding domains"/>
    <property type="match status" value="1"/>
</dbReference>
<dbReference type="EMBL" id="BFCH01000019">
    <property type="protein sequence ID" value="GBG39356.1"/>
    <property type="molecule type" value="Genomic_DNA"/>
</dbReference>
<reference evidence="4" key="4">
    <citation type="submission" date="2022-04" db="EMBL/GenBank/DDBJ databases">
        <authorList>
            <person name="Komine T."/>
            <person name="Fukano H."/>
            <person name="Wada S."/>
        </authorList>
    </citation>
    <scope>NUCLEOTIDE SEQUENCE</scope>
    <source>
        <strain evidence="4">NJB18185</strain>
    </source>
</reference>
<comment type="caution">
    <text evidence="4">The sequence shown here is derived from an EMBL/GenBank/DDBJ whole genome shotgun (WGS) entry which is preliminary data.</text>
</comment>
<dbReference type="AlphaFoldDB" id="A0AA37PTB9"/>
<dbReference type="CDD" id="cd00093">
    <property type="entry name" value="HTH_XRE"/>
    <property type="match status" value="1"/>
</dbReference>
<dbReference type="SUPFAM" id="SSF47413">
    <property type="entry name" value="lambda repressor-like DNA-binding domains"/>
    <property type="match status" value="1"/>
</dbReference>
<dbReference type="InterPro" id="IPR001387">
    <property type="entry name" value="Cro/C1-type_HTH"/>
</dbReference>
<evidence type="ECO:0000313" key="6">
    <source>
        <dbReference type="Proteomes" id="UP001139505"/>
    </source>
</evidence>
<name>A0AA37PTB9_9MYCO</name>
<evidence type="ECO:0000313" key="4">
    <source>
        <dbReference type="EMBL" id="GKU75061.1"/>
    </source>
</evidence>
<evidence type="ECO:0000313" key="3">
    <source>
        <dbReference type="EMBL" id="GBG39356.1"/>
    </source>
</evidence>
<protein>
    <recommendedName>
        <fullName evidence="2">HTH cro/C1-type domain-containing protein</fullName>
    </recommendedName>
</protein>
<evidence type="ECO:0000313" key="5">
    <source>
        <dbReference type="Proteomes" id="UP000245060"/>
    </source>
</evidence>
<dbReference type="GO" id="GO:0003677">
    <property type="term" value="F:DNA binding"/>
    <property type="evidence" value="ECO:0007669"/>
    <property type="project" value="InterPro"/>
</dbReference>